<dbReference type="OrthoDB" id="541610at2759"/>
<dbReference type="Gramene" id="PNW72663">
    <property type="protein sequence ID" value="PNW72663"/>
    <property type="gene ID" value="CHLRE_15g637602v5"/>
</dbReference>
<dbReference type="Proteomes" id="UP000006906">
    <property type="component" value="Chromosome 15"/>
</dbReference>
<evidence type="ECO:0000256" key="1">
    <source>
        <dbReference type="SAM" id="MobiDB-lite"/>
    </source>
</evidence>
<dbReference type="RefSeq" id="XP_042916430.1">
    <property type="nucleotide sequence ID" value="XM_043070566.1"/>
</dbReference>
<dbReference type="KEGG" id="cre:CHLRE_15g637602v5"/>
<feature type="compositionally biased region" description="Pro residues" evidence="1">
    <location>
        <begin position="152"/>
        <end position="595"/>
    </location>
</feature>
<proteinExistence type="predicted"/>
<reference evidence="3 4" key="1">
    <citation type="journal article" date="2007" name="Science">
        <title>The Chlamydomonas genome reveals the evolution of key animal and plant functions.</title>
        <authorList>
            <person name="Merchant S.S."/>
            <person name="Prochnik S.E."/>
            <person name="Vallon O."/>
            <person name="Harris E.H."/>
            <person name="Karpowicz S.J."/>
            <person name="Witman G.B."/>
            <person name="Terry A."/>
            <person name="Salamov A."/>
            <person name="Fritz-Laylin L.K."/>
            <person name="Marechal-Drouard L."/>
            <person name="Marshall W.F."/>
            <person name="Qu L.H."/>
            <person name="Nelson D.R."/>
            <person name="Sanderfoot A.A."/>
            <person name="Spalding M.H."/>
            <person name="Kapitonov V.V."/>
            <person name="Ren Q."/>
            <person name="Ferris P."/>
            <person name="Lindquist E."/>
            <person name="Shapiro H."/>
            <person name="Lucas S.M."/>
            <person name="Grimwood J."/>
            <person name="Schmutz J."/>
            <person name="Cardol P."/>
            <person name="Cerutti H."/>
            <person name="Chanfreau G."/>
            <person name="Chen C.L."/>
            <person name="Cognat V."/>
            <person name="Croft M.T."/>
            <person name="Dent R."/>
            <person name="Dutcher S."/>
            <person name="Fernandez E."/>
            <person name="Fukuzawa H."/>
            <person name="Gonzalez-Ballester D."/>
            <person name="Gonzalez-Halphen D."/>
            <person name="Hallmann A."/>
            <person name="Hanikenne M."/>
            <person name="Hippler M."/>
            <person name="Inwood W."/>
            <person name="Jabbari K."/>
            <person name="Kalanon M."/>
            <person name="Kuras R."/>
            <person name="Lefebvre P.A."/>
            <person name="Lemaire S.D."/>
            <person name="Lobanov A.V."/>
            <person name="Lohr M."/>
            <person name="Manuell A."/>
            <person name="Meier I."/>
            <person name="Mets L."/>
            <person name="Mittag M."/>
            <person name="Mittelmeier T."/>
            <person name="Moroney J.V."/>
            <person name="Moseley J."/>
            <person name="Napoli C."/>
            <person name="Nedelcu A.M."/>
            <person name="Niyogi K."/>
            <person name="Novoselov S.V."/>
            <person name="Paulsen I.T."/>
            <person name="Pazour G."/>
            <person name="Purton S."/>
            <person name="Ral J.P."/>
            <person name="Riano-Pachon D.M."/>
            <person name="Riekhof W."/>
            <person name="Rymarquis L."/>
            <person name="Schroda M."/>
            <person name="Stern D."/>
            <person name="Umen J."/>
            <person name="Willows R."/>
            <person name="Wilson N."/>
            <person name="Zimmer S.L."/>
            <person name="Allmer J."/>
            <person name="Balk J."/>
            <person name="Bisova K."/>
            <person name="Chen C.J."/>
            <person name="Elias M."/>
            <person name="Gendler K."/>
            <person name="Hauser C."/>
            <person name="Lamb M.R."/>
            <person name="Ledford H."/>
            <person name="Long J.C."/>
            <person name="Minagawa J."/>
            <person name="Page M.D."/>
            <person name="Pan J."/>
            <person name="Pootakham W."/>
            <person name="Roje S."/>
            <person name="Rose A."/>
            <person name="Stahlberg E."/>
            <person name="Terauchi A.M."/>
            <person name="Yang P."/>
            <person name="Ball S."/>
            <person name="Bowler C."/>
            <person name="Dieckmann C.L."/>
            <person name="Gladyshev V.N."/>
            <person name="Green P."/>
            <person name="Jorgensen R."/>
            <person name="Mayfield S."/>
            <person name="Mueller-Roeber B."/>
            <person name="Rajamani S."/>
            <person name="Sayre R.T."/>
            <person name="Brokstein P."/>
            <person name="Dubchak I."/>
            <person name="Goodstein D."/>
            <person name="Hornick L."/>
            <person name="Huang Y.W."/>
            <person name="Jhaveri J."/>
            <person name="Luo Y."/>
            <person name="Martinez D."/>
            <person name="Ngau W.C."/>
            <person name="Otillar B."/>
            <person name="Poliakov A."/>
            <person name="Porter A."/>
            <person name="Szajkowski L."/>
            <person name="Werner G."/>
            <person name="Zhou K."/>
            <person name="Grigoriev I.V."/>
            <person name="Rokhsar D.S."/>
            <person name="Grossman A.R."/>
        </authorList>
    </citation>
    <scope>NUCLEOTIDE SEQUENCE [LARGE SCALE GENOMIC DNA]</scope>
    <source>
        <strain evidence="4">CC-503</strain>
    </source>
</reference>
<dbReference type="AlphaFoldDB" id="A0A2K3CWK2"/>
<dbReference type="PANTHER" id="PTHR24216:SF65">
    <property type="entry name" value="PAXILLIN-LIKE PROTEIN 1"/>
    <property type="match status" value="1"/>
</dbReference>
<keyword evidence="2" id="KW-0732">Signal</keyword>
<accession>A0A2K3CWK2</accession>
<evidence type="ECO:0000313" key="4">
    <source>
        <dbReference type="Proteomes" id="UP000006906"/>
    </source>
</evidence>
<evidence type="ECO:0000313" key="3">
    <source>
        <dbReference type="EMBL" id="PNW72663.1"/>
    </source>
</evidence>
<organism evidence="3 4">
    <name type="scientific">Chlamydomonas reinhardtii</name>
    <name type="common">Chlamydomonas smithii</name>
    <dbReference type="NCBI Taxonomy" id="3055"/>
    <lineage>
        <taxon>Eukaryota</taxon>
        <taxon>Viridiplantae</taxon>
        <taxon>Chlorophyta</taxon>
        <taxon>core chlorophytes</taxon>
        <taxon>Chlorophyceae</taxon>
        <taxon>CS clade</taxon>
        <taxon>Chlamydomonadales</taxon>
        <taxon>Chlamydomonadaceae</taxon>
        <taxon>Chlamydomonas</taxon>
    </lineage>
</organism>
<keyword evidence="4" id="KW-1185">Reference proteome</keyword>
<evidence type="ECO:0008006" key="5">
    <source>
        <dbReference type="Google" id="ProtNLM"/>
    </source>
</evidence>
<feature type="region of interest" description="Disordered" evidence="1">
    <location>
        <begin position="151"/>
        <end position="595"/>
    </location>
</feature>
<evidence type="ECO:0000256" key="2">
    <source>
        <dbReference type="SAM" id="SignalP"/>
    </source>
</evidence>
<dbReference type="PANTHER" id="PTHR24216">
    <property type="entry name" value="PAXILLIN-RELATED"/>
    <property type="match status" value="1"/>
</dbReference>
<feature type="signal peptide" evidence="2">
    <location>
        <begin position="1"/>
        <end position="26"/>
    </location>
</feature>
<sequence length="946" mass="95195">MAPRNGATVGAAVALAFVLFISGTAARKTALAAVDNPFATRRLQQSCPGGQSTFCQNMFASCISITCSGYQITVATTSASGCKSAYSWFGCVKNGGGNSCGSQPSKGDNAASYTWTLSPITQTTVGIQIHDGSFNGQGYLMNAFFTRCCTQPPSPAPPSPNPPSPAPPSPAPPSPNPPSPEPPSPAPPSPAPPSPEPPSPAPPSPEPPSPAPPSPEPPSPEPPSPAPPSPEPPSPEPPSPAPPSPEPPSPEPPSPAPPSPEPPSPEPPSPAPPSPEPPSPEPPSPAPPSPEPPSPEPPSPSPPSPEPPSPEPPSPAPPSPEPPSPEPPSPAPPSPEPPSPEPPSPAPPSPEPPSPEPPSPAPPSPEPPSPEPPSPAPPSPEPPSPEPPSPAPPSPEPPSPEPPSPAPPSPEPPSPEPPSPAPPSPEPPSPAPPSPEPPSPEPPSPAPPSPEPPSPEPPSPAPPSPNPPSPEPPSPAPPSPEPPSPEPPSPAPPSPNPPSPEPPSPAPPSPAPPSPEPPSPAPPSPNPPSPAPPSPAPPSPNPPSPEPPSPAPPSPNPPSPNPPSPAPPSPAPPSPKPPSPLPPSPAPPSPRPPLPNIAACPAPSCPSTSQMTAVGIPANPCTPCTAQTECLKESTDGQFTIPGSANNVLTVYNCNAKPQVAGAVPLVFSTTSGSSFPTLNAYLASSVVGQAAAVACYAPGDLSWTGPIVNYLYLAHVATPSDNYACLTCDFYNLAKVTPSACVCSTDTAWAVPLKPVMEGLVVGTGEQQLGAPYPAGVYWTARSDATKANAWGGYFRITPIPHTSYVYEFDVCAGCGQNRVGAGFIMARLKFQITSANGQTSVTTFLAPSLTYPTYTPSPTASTTSSVLHMYQSFIAPPTLTPGQMTNSAKTTFSLPITYGSSWTVTQVNTGTVKFGSTSVNVPATETANGLYVAIHLTVGGQFCY</sequence>
<gene>
    <name evidence="3" type="ORF">CHLRE_15g637602v5</name>
</gene>
<dbReference type="STRING" id="3055.A0A2K3CWK2"/>
<name>A0A2K3CWK2_CHLRE</name>
<dbReference type="GeneID" id="5726684"/>
<feature type="chain" id="PRO_5014376036" description="Pherophorin domain-containing protein" evidence="2">
    <location>
        <begin position="27"/>
        <end position="946"/>
    </location>
</feature>
<dbReference type="InParanoid" id="A0A2K3CWK2"/>
<dbReference type="EMBL" id="CM008976">
    <property type="protein sequence ID" value="PNW72663.1"/>
    <property type="molecule type" value="Genomic_DNA"/>
</dbReference>
<protein>
    <recommendedName>
        <fullName evidence="5">Pherophorin domain-containing protein</fullName>
    </recommendedName>
</protein>